<gene>
    <name evidence="2" type="ORF">TrLO_g9863</name>
</gene>
<protein>
    <submittedName>
        <fullName evidence="2">Uncharacterized protein</fullName>
    </submittedName>
</protein>
<evidence type="ECO:0000256" key="1">
    <source>
        <dbReference type="SAM" id="MobiDB-lite"/>
    </source>
</evidence>
<reference evidence="3" key="1">
    <citation type="journal article" date="2023" name="Commun. Biol.">
        <title>Genome analysis of Parmales, the sister group of diatoms, reveals the evolutionary specialization of diatoms from phago-mixotrophs to photoautotrophs.</title>
        <authorList>
            <person name="Ban H."/>
            <person name="Sato S."/>
            <person name="Yoshikawa S."/>
            <person name="Yamada K."/>
            <person name="Nakamura Y."/>
            <person name="Ichinomiya M."/>
            <person name="Sato N."/>
            <person name="Blanc-Mathieu R."/>
            <person name="Endo H."/>
            <person name="Kuwata A."/>
            <person name="Ogata H."/>
        </authorList>
    </citation>
    <scope>NUCLEOTIDE SEQUENCE [LARGE SCALE GENOMIC DNA]</scope>
    <source>
        <strain evidence="3">NIES 3700</strain>
    </source>
</reference>
<dbReference type="Proteomes" id="UP001165122">
    <property type="component" value="Unassembled WGS sequence"/>
</dbReference>
<accession>A0A9W7KT19</accession>
<evidence type="ECO:0000313" key="2">
    <source>
        <dbReference type="EMBL" id="GMI10325.1"/>
    </source>
</evidence>
<dbReference type="EMBL" id="BRXW01000148">
    <property type="protein sequence ID" value="GMI10325.1"/>
    <property type="molecule type" value="Genomic_DNA"/>
</dbReference>
<keyword evidence="3" id="KW-1185">Reference proteome</keyword>
<comment type="caution">
    <text evidence="2">The sequence shown here is derived from an EMBL/GenBank/DDBJ whole genome shotgun (WGS) entry which is preliminary data.</text>
</comment>
<organism evidence="2 3">
    <name type="scientific">Triparma laevis f. longispina</name>
    <dbReference type="NCBI Taxonomy" id="1714387"/>
    <lineage>
        <taxon>Eukaryota</taxon>
        <taxon>Sar</taxon>
        <taxon>Stramenopiles</taxon>
        <taxon>Ochrophyta</taxon>
        <taxon>Bolidophyceae</taxon>
        <taxon>Parmales</taxon>
        <taxon>Triparmaceae</taxon>
        <taxon>Triparma</taxon>
    </lineage>
</organism>
<feature type="compositionally biased region" description="Basic and acidic residues" evidence="1">
    <location>
        <begin position="79"/>
        <end position="88"/>
    </location>
</feature>
<sequence length="88" mass="9260">MATFTAGLGTHSTHTYSQIAGAGVPRNPLPFDDPVLVPAGLIQQNIYNTPSSGSDLLGDGPKDIIIRTDLRTSASNQTKHTDGTEIRA</sequence>
<proteinExistence type="predicted"/>
<evidence type="ECO:0000313" key="3">
    <source>
        <dbReference type="Proteomes" id="UP001165122"/>
    </source>
</evidence>
<name>A0A9W7KT19_9STRA</name>
<feature type="region of interest" description="Disordered" evidence="1">
    <location>
        <begin position="68"/>
        <end position="88"/>
    </location>
</feature>
<dbReference type="AlphaFoldDB" id="A0A9W7KT19"/>